<dbReference type="AlphaFoldDB" id="A0A7H8N536"/>
<dbReference type="Proteomes" id="UP000509303">
    <property type="component" value="Chromosome"/>
</dbReference>
<keyword evidence="3" id="KW-1185">Reference proteome</keyword>
<protein>
    <recommendedName>
        <fullName evidence="1">Immunity protein 35 domain-containing protein</fullName>
    </recommendedName>
</protein>
<name>A0A7H8N536_9ACTN</name>
<dbReference type="RefSeq" id="WP_176161304.1">
    <property type="nucleotide sequence ID" value="NZ_CP054929.1"/>
</dbReference>
<dbReference type="InterPro" id="IPR029082">
    <property type="entry name" value="Imm35"/>
</dbReference>
<accession>A0A7H8N536</accession>
<evidence type="ECO:0000259" key="1">
    <source>
        <dbReference type="Pfam" id="PF15567"/>
    </source>
</evidence>
<organism evidence="2 3">
    <name type="scientific">Streptomyces buecherae</name>
    <dbReference type="NCBI Taxonomy" id="2763006"/>
    <lineage>
        <taxon>Bacteria</taxon>
        <taxon>Bacillati</taxon>
        <taxon>Actinomycetota</taxon>
        <taxon>Actinomycetes</taxon>
        <taxon>Kitasatosporales</taxon>
        <taxon>Streptomycetaceae</taxon>
        <taxon>Streptomyces</taxon>
    </lineage>
</organism>
<reference evidence="2 3" key="1">
    <citation type="submission" date="2020-06" db="EMBL/GenBank/DDBJ databases">
        <title>Genome mining for natural products.</title>
        <authorList>
            <person name="Zhang B."/>
            <person name="Shi J."/>
            <person name="Ge H."/>
        </authorList>
    </citation>
    <scope>NUCLEOTIDE SEQUENCE [LARGE SCALE GENOMIC DNA]</scope>
    <source>
        <strain evidence="2 3">NA00687</strain>
    </source>
</reference>
<gene>
    <name evidence="2" type="ORF">HUT08_08365</name>
</gene>
<evidence type="ECO:0000313" key="2">
    <source>
        <dbReference type="EMBL" id="QKW49570.1"/>
    </source>
</evidence>
<proteinExistence type="predicted"/>
<evidence type="ECO:0000313" key="3">
    <source>
        <dbReference type="Proteomes" id="UP000509303"/>
    </source>
</evidence>
<feature type="domain" description="Immunity protein 35" evidence="1">
    <location>
        <begin position="19"/>
        <end position="78"/>
    </location>
</feature>
<sequence>MIEESRARELAAEFAKGKSSEMELAIAPEPPVRRGNVAYFACQSTEFLRTGNWRDMAIGNGPVAVDLVTGECHMLGAVEAAEMEL</sequence>
<dbReference type="Pfam" id="PF15567">
    <property type="entry name" value="Imm35"/>
    <property type="match status" value="1"/>
</dbReference>
<dbReference type="EMBL" id="CP054929">
    <property type="protein sequence ID" value="QKW49570.1"/>
    <property type="molecule type" value="Genomic_DNA"/>
</dbReference>